<sequence>MASKHHVLIVGAGTGGLMLAMLLERASISYEVFEKASEVKPLGSAIVITSLMQVFEQLGMKEDILAMSKPFGALHIRDETMSLKGSFFTRAPYNFDNKERYGDYPTVLARPDLIELLLARVPAYKIHYNKRVVTTVQDENKVLIQCHDGSEHNGTILVGADGAYSTIRHNMYKGLQKAGTLPSADMEPLSYDYDCVVGITKPLDLESYAVFLETFCEFEVVLGKEIPFTMVPFGGQGANMAILSAVELANLLYDTTSVTQDETTHIFEEYYETRHTISRISVEQSNQNGALIHKRGFLGDIARYLFLNWVPTWLIKMHADQFNVYRPQVSFLPFVKLGGSFKSRTSKPSRRMQDGSH</sequence>
<comment type="caution">
    <text evidence="6">The sequence shown here is derived from an EMBL/GenBank/DDBJ whole genome shotgun (WGS) entry which is preliminary data.</text>
</comment>
<organism evidence="6 7">
    <name type="scientific">Mortierella alpina</name>
    <name type="common">Oleaginous fungus</name>
    <name type="synonym">Mortierella renispora</name>
    <dbReference type="NCBI Taxonomy" id="64518"/>
    <lineage>
        <taxon>Eukaryota</taxon>
        <taxon>Fungi</taxon>
        <taxon>Fungi incertae sedis</taxon>
        <taxon>Mucoromycota</taxon>
        <taxon>Mortierellomycotina</taxon>
        <taxon>Mortierellomycetes</taxon>
        <taxon>Mortierellales</taxon>
        <taxon>Mortierellaceae</taxon>
        <taxon>Mortierella</taxon>
    </lineage>
</organism>
<evidence type="ECO:0000256" key="2">
    <source>
        <dbReference type="ARBA" id="ARBA00022630"/>
    </source>
</evidence>
<gene>
    <name evidence="6" type="ORF">BGZ70_009494</name>
</gene>
<evidence type="ECO:0000256" key="1">
    <source>
        <dbReference type="ARBA" id="ARBA00007992"/>
    </source>
</evidence>
<keyword evidence="3" id="KW-0274">FAD</keyword>
<evidence type="ECO:0000313" key="6">
    <source>
        <dbReference type="EMBL" id="KAF9957503.1"/>
    </source>
</evidence>
<dbReference type="SUPFAM" id="SSF51905">
    <property type="entry name" value="FAD/NAD(P)-binding domain"/>
    <property type="match status" value="1"/>
</dbReference>
<dbReference type="PANTHER" id="PTHR47356">
    <property type="entry name" value="FAD-DEPENDENT MONOOXYGENASE ASQG-RELATED"/>
    <property type="match status" value="1"/>
</dbReference>
<dbReference type="Proteomes" id="UP000738359">
    <property type="component" value="Unassembled WGS sequence"/>
</dbReference>
<protein>
    <recommendedName>
        <fullName evidence="5">FAD-binding domain-containing protein</fullName>
    </recommendedName>
</protein>
<dbReference type="InterPro" id="IPR002938">
    <property type="entry name" value="FAD-bd"/>
</dbReference>
<dbReference type="Pfam" id="PF01494">
    <property type="entry name" value="FAD_binding_3"/>
    <property type="match status" value="1"/>
</dbReference>
<dbReference type="InterPro" id="IPR050562">
    <property type="entry name" value="FAD_mOase_fung"/>
</dbReference>
<reference evidence="6" key="1">
    <citation type="journal article" date="2020" name="Fungal Divers.">
        <title>Resolving the Mortierellaceae phylogeny through synthesis of multi-gene phylogenetics and phylogenomics.</title>
        <authorList>
            <person name="Vandepol N."/>
            <person name="Liber J."/>
            <person name="Desiro A."/>
            <person name="Na H."/>
            <person name="Kennedy M."/>
            <person name="Barry K."/>
            <person name="Grigoriev I.V."/>
            <person name="Miller A.N."/>
            <person name="O'Donnell K."/>
            <person name="Stajich J.E."/>
            <person name="Bonito G."/>
        </authorList>
    </citation>
    <scope>NUCLEOTIDE SEQUENCE</scope>
    <source>
        <strain evidence="6">CK1249</strain>
    </source>
</reference>
<dbReference type="OrthoDB" id="655030at2759"/>
<dbReference type="AlphaFoldDB" id="A0A9P6J1D6"/>
<accession>A0A9P6J1D6</accession>
<proteinExistence type="inferred from homology"/>
<dbReference type="Gene3D" id="3.50.50.60">
    <property type="entry name" value="FAD/NAD(P)-binding domain"/>
    <property type="match status" value="2"/>
</dbReference>
<evidence type="ECO:0000259" key="5">
    <source>
        <dbReference type="Pfam" id="PF01494"/>
    </source>
</evidence>
<keyword evidence="7" id="KW-1185">Reference proteome</keyword>
<name>A0A9P6J1D6_MORAP</name>
<dbReference type="InterPro" id="IPR036188">
    <property type="entry name" value="FAD/NAD-bd_sf"/>
</dbReference>
<evidence type="ECO:0000256" key="3">
    <source>
        <dbReference type="ARBA" id="ARBA00022827"/>
    </source>
</evidence>
<keyword evidence="2" id="KW-0285">Flavoprotein</keyword>
<dbReference type="GO" id="GO:0004497">
    <property type="term" value="F:monooxygenase activity"/>
    <property type="evidence" value="ECO:0007669"/>
    <property type="project" value="InterPro"/>
</dbReference>
<dbReference type="PRINTS" id="PR00420">
    <property type="entry name" value="RNGMNOXGNASE"/>
</dbReference>
<dbReference type="PANTHER" id="PTHR47356:SF2">
    <property type="entry name" value="FAD-BINDING DOMAIN-CONTAINING PROTEIN-RELATED"/>
    <property type="match status" value="1"/>
</dbReference>
<keyword evidence="4" id="KW-0560">Oxidoreductase</keyword>
<evidence type="ECO:0000256" key="4">
    <source>
        <dbReference type="ARBA" id="ARBA00023002"/>
    </source>
</evidence>
<comment type="similarity">
    <text evidence="1">Belongs to the paxM FAD-dependent monooxygenase family.</text>
</comment>
<feature type="domain" description="FAD-binding" evidence="5">
    <location>
        <begin position="6"/>
        <end position="172"/>
    </location>
</feature>
<evidence type="ECO:0000313" key="7">
    <source>
        <dbReference type="Proteomes" id="UP000738359"/>
    </source>
</evidence>
<dbReference type="EMBL" id="JAAAHY010000776">
    <property type="protein sequence ID" value="KAF9957503.1"/>
    <property type="molecule type" value="Genomic_DNA"/>
</dbReference>
<dbReference type="GO" id="GO:0071949">
    <property type="term" value="F:FAD binding"/>
    <property type="evidence" value="ECO:0007669"/>
    <property type="project" value="InterPro"/>
</dbReference>